<evidence type="ECO:0000313" key="3">
    <source>
        <dbReference type="Proteomes" id="UP000467840"/>
    </source>
</evidence>
<dbReference type="PANTHER" id="PTHR34210">
    <property type="entry name" value="OS01G0252900 PROTEIN"/>
    <property type="match status" value="1"/>
</dbReference>
<gene>
    <name evidence="2" type="ORF">GH714_001016</name>
</gene>
<accession>A0A6A6N0D5</accession>
<name>A0A6A6N0D5_HEVBR</name>
<feature type="region of interest" description="Disordered" evidence="1">
    <location>
        <begin position="79"/>
        <end position="114"/>
    </location>
</feature>
<dbReference type="PANTHER" id="PTHR34210:SF4">
    <property type="match status" value="1"/>
</dbReference>
<feature type="region of interest" description="Disordered" evidence="1">
    <location>
        <begin position="236"/>
        <end position="276"/>
    </location>
</feature>
<dbReference type="AlphaFoldDB" id="A0A6A6N0D5"/>
<comment type="caution">
    <text evidence="2">The sequence shown here is derived from an EMBL/GenBank/DDBJ whole genome shotgun (WGS) entry which is preliminary data.</text>
</comment>
<keyword evidence="3" id="KW-1185">Reference proteome</keyword>
<feature type="compositionally biased region" description="Basic residues" evidence="1">
    <location>
        <begin position="249"/>
        <end position="266"/>
    </location>
</feature>
<dbReference type="EMBL" id="JAAGAX010000003">
    <property type="protein sequence ID" value="KAF2318138.1"/>
    <property type="molecule type" value="Genomic_DNA"/>
</dbReference>
<dbReference type="Proteomes" id="UP000467840">
    <property type="component" value="Chromosome 10"/>
</dbReference>
<evidence type="ECO:0000313" key="2">
    <source>
        <dbReference type="EMBL" id="KAF2318138.1"/>
    </source>
</evidence>
<organism evidence="2 3">
    <name type="scientific">Hevea brasiliensis</name>
    <name type="common">Para rubber tree</name>
    <name type="synonym">Siphonia brasiliensis</name>
    <dbReference type="NCBI Taxonomy" id="3981"/>
    <lineage>
        <taxon>Eukaryota</taxon>
        <taxon>Viridiplantae</taxon>
        <taxon>Streptophyta</taxon>
        <taxon>Embryophyta</taxon>
        <taxon>Tracheophyta</taxon>
        <taxon>Spermatophyta</taxon>
        <taxon>Magnoliopsida</taxon>
        <taxon>eudicotyledons</taxon>
        <taxon>Gunneridae</taxon>
        <taxon>Pentapetalae</taxon>
        <taxon>rosids</taxon>
        <taxon>fabids</taxon>
        <taxon>Malpighiales</taxon>
        <taxon>Euphorbiaceae</taxon>
        <taxon>Crotonoideae</taxon>
        <taxon>Micrandreae</taxon>
        <taxon>Hevea</taxon>
    </lineage>
</organism>
<feature type="compositionally biased region" description="Polar residues" evidence="1">
    <location>
        <begin position="80"/>
        <end position="93"/>
    </location>
</feature>
<evidence type="ECO:0000256" key="1">
    <source>
        <dbReference type="SAM" id="MobiDB-lite"/>
    </source>
</evidence>
<reference evidence="2 3" key="1">
    <citation type="journal article" date="2020" name="Mol. Plant">
        <title>The Chromosome-Based Rubber Tree Genome Provides New Insights into Spurge Genome Evolution and Rubber Biosynthesis.</title>
        <authorList>
            <person name="Liu J."/>
            <person name="Shi C."/>
            <person name="Shi C.C."/>
            <person name="Li W."/>
            <person name="Zhang Q.J."/>
            <person name="Zhang Y."/>
            <person name="Li K."/>
            <person name="Lu H.F."/>
            <person name="Shi C."/>
            <person name="Zhu S.T."/>
            <person name="Xiao Z.Y."/>
            <person name="Nan H."/>
            <person name="Yue Y."/>
            <person name="Zhu X.G."/>
            <person name="Wu Y."/>
            <person name="Hong X.N."/>
            <person name="Fan G.Y."/>
            <person name="Tong Y."/>
            <person name="Zhang D."/>
            <person name="Mao C.L."/>
            <person name="Liu Y.L."/>
            <person name="Hao S.J."/>
            <person name="Liu W.Q."/>
            <person name="Lv M.Q."/>
            <person name="Zhang H.B."/>
            <person name="Liu Y."/>
            <person name="Hu-Tang G.R."/>
            <person name="Wang J.P."/>
            <person name="Wang J.H."/>
            <person name="Sun Y.H."/>
            <person name="Ni S.B."/>
            <person name="Chen W.B."/>
            <person name="Zhang X.C."/>
            <person name="Jiao Y.N."/>
            <person name="Eichler E.E."/>
            <person name="Li G.H."/>
            <person name="Liu X."/>
            <person name="Gao L.Z."/>
        </authorList>
    </citation>
    <scope>NUCLEOTIDE SEQUENCE [LARGE SCALE GENOMIC DNA]</scope>
    <source>
        <strain evidence="3">cv. GT1</strain>
        <tissue evidence="2">Leaf</tissue>
    </source>
</reference>
<sequence length="276" mass="31548">MVKGRAPYGNPNMNPYISSHQHVSAQRMLQNVDMNDFPGRPDSYVAEAEHPYKSSKVESRWQWNRDAQNLPSHMPLHSFTEGQGRNSARSFFQGQAPGPKLGSENPAKDGSTQPYEQDMEIGYEDSTLPPTFEGLEQKFLDEITRLGQEQIDAEDAENTRHREKIIEINYWYQDKLSELRTQQANQRKVFLRKESQARLNQYQQAGMSHFSNTGVGSNSGAPATGSTNVRRAYTTNQFGSYRSPPQFVGRRRNPGTKRRVPYRKGRVYNNAGAHYR</sequence>
<proteinExistence type="predicted"/>
<protein>
    <submittedName>
        <fullName evidence="2">Uncharacterized protein</fullName>
    </submittedName>
</protein>